<sequence>MASSTTSSTSTLATTNLPPPPTRIKLIPLPNFRPKSRRCWSFCRSCCCTTYIVFLIFIFAFVITIDIFYLIYEPSLPQFRLASFCVPSLNISNSAVDDPYFNVDTTSRVEVKNRIGKMTWHFGQTRQTSLNER</sequence>
<keyword evidence="4" id="KW-0812">Transmembrane</keyword>
<protein>
    <recommendedName>
        <fullName evidence="7">Late embryogenesis abundant protein LEA-2 subgroup domain-containing protein</fullName>
    </recommendedName>
</protein>
<keyword evidence="6" id="KW-1185">Reference proteome</keyword>
<evidence type="ECO:0000256" key="2">
    <source>
        <dbReference type="ARBA" id="ARBA00023136"/>
    </source>
</evidence>
<feature type="compositionally biased region" description="Low complexity" evidence="3">
    <location>
        <begin position="1"/>
        <end position="16"/>
    </location>
</feature>
<dbReference type="EMBL" id="JBGMDY010000004">
    <property type="protein sequence ID" value="KAL2337067.1"/>
    <property type="molecule type" value="Genomic_DNA"/>
</dbReference>
<keyword evidence="2 4" id="KW-0472">Membrane</keyword>
<evidence type="ECO:0000256" key="1">
    <source>
        <dbReference type="ARBA" id="ARBA00004370"/>
    </source>
</evidence>
<feature type="region of interest" description="Disordered" evidence="3">
    <location>
        <begin position="1"/>
        <end position="21"/>
    </location>
</feature>
<dbReference type="Proteomes" id="UP001603857">
    <property type="component" value="Unassembled WGS sequence"/>
</dbReference>
<proteinExistence type="predicted"/>
<evidence type="ECO:0000256" key="4">
    <source>
        <dbReference type="SAM" id="Phobius"/>
    </source>
</evidence>
<evidence type="ECO:0000256" key="3">
    <source>
        <dbReference type="SAM" id="MobiDB-lite"/>
    </source>
</evidence>
<name>A0ABD1MNI8_9FABA</name>
<dbReference type="PANTHER" id="PTHR31234:SF35">
    <property type="entry name" value="LATE EMBRYOGENESIS ABUNDANT (LEA) HYDROXYPROLINE-RICH GLYCOPROTEIN FAMILY"/>
    <property type="match status" value="1"/>
</dbReference>
<dbReference type="GO" id="GO:0016020">
    <property type="term" value="C:membrane"/>
    <property type="evidence" value="ECO:0007669"/>
    <property type="project" value="UniProtKB-SubCell"/>
</dbReference>
<dbReference type="InterPro" id="IPR044839">
    <property type="entry name" value="NDR1-like"/>
</dbReference>
<keyword evidence="4" id="KW-1133">Transmembrane helix</keyword>
<dbReference type="PANTHER" id="PTHR31234">
    <property type="entry name" value="LATE EMBRYOGENESIS ABUNDANT (LEA) HYDROXYPROLINE-RICH GLYCOPROTEIN FAMILY"/>
    <property type="match status" value="1"/>
</dbReference>
<evidence type="ECO:0000313" key="5">
    <source>
        <dbReference type="EMBL" id="KAL2337067.1"/>
    </source>
</evidence>
<feature type="transmembrane region" description="Helical" evidence="4">
    <location>
        <begin position="51"/>
        <end position="72"/>
    </location>
</feature>
<accession>A0ABD1MNI8</accession>
<gene>
    <name evidence="5" type="ORF">Fmac_011513</name>
</gene>
<reference evidence="5 6" key="1">
    <citation type="submission" date="2024-08" db="EMBL/GenBank/DDBJ databases">
        <title>Insights into the chromosomal genome structure of Flemingia macrophylla.</title>
        <authorList>
            <person name="Ding Y."/>
            <person name="Zhao Y."/>
            <person name="Bi W."/>
            <person name="Wu M."/>
            <person name="Zhao G."/>
            <person name="Gong Y."/>
            <person name="Li W."/>
            <person name="Zhang P."/>
        </authorList>
    </citation>
    <scope>NUCLEOTIDE SEQUENCE [LARGE SCALE GENOMIC DNA]</scope>
    <source>
        <strain evidence="5">DYQJB</strain>
        <tissue evidence="5">Leaf</tissue>
    </source>
</reference>
<comment type="subcellular location">
    <subcellularLocation>
        <location evidence="1">Membrane</location>
    </subcellularLocation>
</comment>
<evidence type="ECO:0000313" key="6">
    <source>
        <dbReference type="Proteomes" id="UP001603857"/>
    </source>
</evidence>
<evidence type="ECO:0008006" key="7">
    <source>
        <dbReference type="Google" id="ProtNLM"/>
    </source>
</evidence>
<organism evidence="5 6">
    <name type="scientific">Flemingia macrophylla</name>
    <dbReference type="NCBI Taxonomy" id="520843"/>
    <lineage>
        <taxon>Eukaryota</taxon>
        <taxon>Viridiplantae</taxon>
        <taxon>Streptophyta</taxon>
        <taxon>Embryophyta</taxon>
        <taxon>Tracheophyta</taxon>
        <taxon>Spermatophyta</taxon>
        <taxon>Magnoliopsida</taxon>
        <taxon>eudicotyledons</taxon>
        <taxon>Gunneridae</taxon>
        <taxon>Pentapetalae</taxon>
        <taxon>rosids</taxon>
        <taxon>fabids</taxon>
        <taxon>Fabales</taxon>
        <taxon>Fabaceae</taxon>
        <taxon>Papilionoideae</taxon>
        <taxon>50 kb inversion clade</taxon>
        <taxon>NPAAA clade</taxon>
        <taxon>indigoferoid/millettioid clade</taxon>
        <taxon>Phaseoleae</taxon>
        <taxon>Flemingia</taxon>
    </lineage>
</organism>
<comment type="caution">
    <text evidence="5">The sequence shown here is derived from an EMBL/GenBank/DDBJ whole genome shotgun (WGS) entry which is preliminary data.</text>
</comment>
<dbReference type="AlphaFoldDB" id="A0ABD1MNI8"/>